<organism evidence="1">
    <name type="scientific">uncultured spirochete</name>
    <dbReference type="NCBI Taxonomy" id="156406"/>
    <lineage>
        <taxon>Bacteria</taxon>
        <taxon>Pseudomonadati</taxon>
        <taxon>Spirochaetota</taxon>
        <taxon>Spirochaetia</taxon>
        <taxon>Spirochaetales</taxon>
        <taxon>environmental samples</taxon>
    </lineage>
</organism>
<dbReference type="EMBL" id="FWDM01000036">
    <property type="protein sequence ID" value="SLM15267.1"/>
    <property type="molecule type" value="Genomic_DNA"/>
</dbReference>
<sequence length="148" mass="16081">MKIWNIYRTVKGYLEQNLNSKIEALATDANIACAAAKAFWVGWRDPFNLKDYNSVFVVPDTLKRNDDAVTDDVSIAIIAALKSPTPDSLSDQMGIYADAIATVIEDDPTLGGVAFEANVIDFDFSLPAPGSPLIGALTAIIMVRMDRI</sequence>
<reference evidence="1" key="1">
    <citation type="submission" date="2017-02" db="EMBL/GenBank/DDBJ databases">
        <authorList>
            <person name="Regsiter A."/>
            <person name="William W."/>
        </authorList>
    </citation>
    <scope>NUCLEOTIDE SEQUENCE</scope>
    <source>
        <strain evidence="1">Bib</strain>
    </source>
</reference>
<proteinExistence type="predicted"/>
<dbReference type="AlphaFoldDB" id="A0A3P3XL80"/>
<evidence type="ECO:0000313" key="1">
    <source>
        <dbReference type="EMBL" id="SLM15267.1"/>
    </source>
</evidence>
<gene>
    <name evidence="1" type="ORF">SPIROBIBN47_410006</name>
</gene>
<accession>A0A3P3XL80</accession>
<protein>
    <submittedName>
        <fullName evidence="1">Uncharacterized protein</fullName>
    </submittedName>
</protein>
<name>A0A3P3XL80_9SPIR</name>